<reference evidence="1" key="1">
    <citation type="submission" date="2015-07" db="EMBL/GenBank/DDBJ databases">
        <title>Transcriptome Assembly of Anthurium amnicola.</title>
        <authorList>
            <person name="Suzuki J."/>
        </authorList>
    </citation>
    <scope>NUCLEOTIDE SEQUENCE</scope>
</reference>
<protein>
    <submittedName>
        <fullName evidence="1">Imidazole glycerol phosphate synthase subunit HisF</fullName>
    </submittedName>
</protein>
<organism evidence="1">
    <name type="scientific">Anthurium amnicola</name>
    <dbReference type="NCBI Taxonomy" id="1678845"/>
    <lineage>
        <taxon>Eukaryota</taxon>
        <taxon>Viridiplantae</taxon>
        <taxon>Streptophyta</taxon>
        <taxon>Embryophyta</taxon>
        <taxon>Tracheophyta</taxon>
        <taxon>Spermatophyta</taxon>
        <taxon>Magnoliopsida</taxon>
        <taxon>Liliopsida</taxon>
        <taxon>Araceae</taxon>
        <taxon>Pothoideae</taxon>
        <taxon>Potheae</taxon>
        <taxon>Anthurium</taxon>
    </lineage>
</organism>
<name>A0A1D1Y1M6_9ARAE</name>
<feature type="non-terminal residue" evidence="1">
    <location>
        <position position="1"/>
    </location>
</feature>
<dbReference type="AlphaFoldDB" id="A0A1D1Y1M6"/>
<accession>A0A1D1Y1M6</accession>
<gene>
    <name evidence="1" type="primary">hisF_12</name>
    <name evidence="1" type="ORF">g.125856</name>
</gene>
<evidence type="ECO:0000313" key="1">
    <source>
        <dbReference type="EMBL" id="JAT48521.1"/>
    </source>
</evidence>
<dbReference type="EMBL" id="GDJX01019415">
    <property type="protein sequence ID" value="JAT48521.1"/>
    <property type="molecule type" value="Transcribed_RNA"/>
</dbReference>
<sequence length="142" mass="16761">HPKKFKPDGVTRDIALTIMRHMPGPVVKWKQYPMEVRNVLFQDFTRRHRFRGLRDQALARRVWEATAAERFKQWLYIARENAKSSSGMDDPRLWKDHCPTYLRRDIWHGLCDKWGTGEWQHISSMASSNQGKYPEANLHTAG</sequence>
<proteinExistence type="predicted"/>
<feature type="non-terminal residue" evidence="1">
    <location>
        <position position="142"/>
    </location>
</feature>